<sequence>MNLLFAHPQAGAADLLGSQLSRSGSDSDGIVTVQHRDRLFARLEEPFDVVAVHTGLFYDSYPWDWMPEIRRKQPQARVIVAPDEAVYDSFMLEALTRLAETLGFAVLPLGGTDQETFEALAASVEGRSVRKAAGDKRSGIVVAVWSASSKDGATTVAVNTALALASANRLRVGLIDGNLRNPEIRSQLNLTETDRSQFKLRPKLQTQTLQPEDLLDSCITYRKMNGLHILTGSPRRDTALDMTPEMMAHLLQTARSVFDVTLVDLNAYPDNAATVCTVRGADIRWLVAQNNYASYRTSWREWFDCYWKYCGLTPSDISLILNRASSDDKPERIADALHMSLGASIPNAPGGLGMKAVHEGVPLYLMPKAEPFTEAIDGLAALLTKRAEGDVPGTDLAPGRRRKPGWISRLSALFG</sequence>
<dbReference type="EMBL" id="JNVM01000015">
    <property type="protein sequence ID" value="KEQ24572.1"/>
    <property type="molecule type" value="Genomic_DNA"/>
</dbReference>
<dbReference type="OrthoDB" id="2676652at2"/>
<gene>
    <name evidence="1" type="ORF">ET33_07445</name>
</gene>
<protein>
    <recommendedName>
        <fullName evidence="3">CobQ/CobB/MinD/ParA nucleotide binding domain-containing protein</fullName>
    </recommendedName>
</protein>
<keyword evidence="2" id="KW-1185">Reference proteome</keyword>
<dbReference type="Proteomes" id="UP000028123">
    <property type="component" value="Unassembled WGS sequence"/>
</dbReference>
<dbReference type="Gene3D" id="3.40.50.300">
    <property type="entry name" value="P-loop containing nucleotide triphosphate hydrolases"/>
    <property type="match status" value="1"/>
</dbReference>
<dbReference type="RefSeq" id="WP_051775424.1">
    <property type="nucleotide sequence ID" value="NZ_JNVM01000015.1"/>
</dbReference>
<dbReference type="InterPro" id="IPR027417">
    <property type="entry name" value="P-loop_NTPase"/>
</dbReference>
<evidence type="ECO:0000313" key="2">
    <source>
        <dbReference type="Proteomes" id="UP000028123"/>
    </source>
</evidence>
<reference evidence="1 2" key="1">
    <citation type="submission" date="2014-06" db="EMBL/GenBank/DDBJ databases">
        <title>Draft genome sequence of Paenibacillus sp. MSt1.</title>
        <authorList>
            <person name="Aw Y.K."/>
            <person name="Ong K.S."/>
            <person name="Gan H.M."/>
            <person name="Lee S.M."/>
        </authorList>
    </citation>
    <scope>NUCLEOTIDE SEQUENCE [LARGE SCALE GENOMIC DNA]</scope>
    <source>
        <strain evidence="1 2">MSt1</strain>
    </source>
</reference>
<name>A0A081P1J9_9BACL</name>
<dbReference type="AlphaFoldDB" id="A0A081P1J9"/>
<evidence type="ECO:0008006" key="3">
    <source>
        <dbReference type="Google" id="ProtNLM"/>
    </source>
</evidence>
<organism evidence="1 2">
    <name type="scientific">Paenibacillus tyrfis</name>
    <dbReference type="NCBI Taxonomy" id="1501230"/>
    <lineage>
        <taxon>Bacteria</taxon>
        <taxon>Bacillati</taxon>
        <taxon>Bacillota</taxon>
        <taxon>Bacilli</taxon>
        <taxon>Bacillales</taxon>
        <taxon>Paenibacillaceae</taxon>
        <taxon>Paenibacillus</taxon>
    </lineage>
</organism>
<proteinExistence type="predicted"/>
<dbReference type="SUPFAM" id="SSF52540">
    <property type="entry name" value="P-loop containing nucleoside triphosphate hydrolases"/>
    <property type="match status" value="1"/>
</dbReference>
<accession>A0A081P1J9</accession>
<evidence type="ECO:0000313" key="1">
    <source>
        <dbReference type="EMBL" id="KEQ24572.1"/>
    </source>
</evidence>
<dbReference type="eggNOG" id="COG4963">
    <property type="taxonomic scope" value="Bacteria"/>
</dbReference>
<comment type="caution">
    <text evidence="1">The sequence shown here is derived from an EMBL/GenBank/DDBJ whole genome shotgun (WGS) entry which is preliminary data.</text>
</comment>